<sequence length="218" mass="24645">MLSINKFSRASRTSTVLSLCKRLQSTAPDRKDASLLRHDYKEAVKAVRKEYATETELAIKRSEEASAKLKDTVQRHRAAVKQKSERVDIRVPGIEPDTYPLPDPDAELRHQTKQENVYKKDYSSKKALVKQLAKIYFADSKKYVVDMNGLDNLINHAFNNPNDVFASLPTKEESDSSSIFLNGSDSNTNEDIMNHAAETVMDQLYSRELSSTKANEDS</sequence>
<gene>
    <name evidence="1" type="ORF">SOCG_00141</name>
</gene>
<dbReference type="VEuPathDB" id="FungiDB:SOCG_00141"/>
<proteinExistence type="predicted"/>
<evidence type="ECO:0000313" key="2">
    <source>
        <dbReference type="Proteomes" id="UP000016088"/>
    </source>
</evidence>
<dbReference type="RefSeq" id="XP_013018015.1">
    <property type="nucleotide sequence ID" value="XM_013162561.1"/>
</dbReference>
<keyword evidence="2" id="KW-1185">Reference proteome</keyword>
<dbReference type="OMA" id="DIMNHAA"/>
<dbReference type="OrthoDB" id="3900342at2759"/>
<protein>
    <submittedName>
        <fullName evidence="1">Uncharacterized protein</fullName>
    </submittedName>
</protein>
<evidence type="ECO:0000313" key="1">
    <source>
        <dbReference type="EMBL" id="EPX72377.1"/>
    </source>
</evidence>
<dbReference type="GeneID" id="25029125"/>
<dbReference type="Proteomes" id="UP000016088">
    <property type="component" value="Unassembled WGS sequence"/>
</dbReference>
<dbReference type="EMBL" id="KE503207">
    <property type="protein sequence ID" value="EPX72377.1"/>
    <property type="molecule type" value="Genomic_DNA"/>
</dbReference>
<dbReference type="AlphaFoldDB" id="S9PWK5"/>
<name>S9PWK5_SCHOY</name>
<dbReference type="HOGENOM" id="CLU_1246001_0_0_1"/>
<accession>S9PWK5</accession>
<reference evidence="1 2" key="1">
    <citation type="journal article" date="2011" name="Science">
        <title>Comparative functional genomics of the fission yeasts.</title>
        <authorList>
            <person name="Rhind N."/>
            <person name="Chen Z."/>
            <person name="Yassour M."/>
            <person name="Thompson D.A."/>
            <person name="Haas B.J."/>
            <person name="Habib N."/>
            <person name="Wapinski I."/>
            <person name="Roy S."/>
            <person name="Lin M.F."/>
            <person name="Heiman D.I."/>
            <person name="Young S.K."/>
            <person name="Furuya K."/>
            <person name="Guo Y."/>
            <person name="Pidoux A."/>
            <person name="Chen H.M."/>
            <person name="Robbertse B."/>
            <person name="Goldberg J.M."/>
            <person name="Aoki K."/>
            <person name="Bayne E.H."/>
            <person name="Berlin A.M."/>
            <person name="Desjardins C.A."/>
            <person name="Dobbs E."/>
            <person name="Dukaj L."/>
            <person name="Fan L."/>
            <person name="FitzGerald M.G."/>
            <person name="French C."/>
            <person name="Gujja S."/>
            <person name="Hansen K."/>
            <person name="Keifenheim D."/>
            <person name="Levin J.Z."/>
            <person name="Mosher R.A."/>
            <person name="Mueller C.A."/>
            <person name="Pfiffner J."/>
            <person name="Priest M."/>
            <person name="Russ C."/>
            <person name="Smialowska A."/>
            <person name="Swoboda P."/>
            <person name="Sykes S.M."/>
            <person name="Vaughn M."/>
            <person name="Vengrova S."/>
            <person name="Yoder R."/>
            <person name="Zeng Q."/>
            <person name="Allshire R."/>
            <person name="Baulcombe D."/>
            <person name="Birren B.W."/>
            <person name="Brown W."/>
            <person name="Ekwall K."/>
            <person name="Kellis M."/>
            <person name="Leatherwood J."/>
            <person name="Levin H."/>
            <person name="Margalit H."/>
            <person name="Martienssen R."/>
            <person name="Nieduszynski C.A."/>
            <person name="Spatafora J.W."/>
            <person name="Friedman N."/>
            <person name="Dalgaard J.Z."/>
            <person name="Baumann P."/>
            <person name="Niki H."/>
            <person name="Regev A."/>
            <person name="Nusbaum C."/>
        </authorList>
    </citation>
    <scope>NUCLEOTIDE SEQUENCE [LARGE SCALE GENOMIC DNA]</scope>
    <source>
        <strain evidence="2">yFS286</strain>
    </source>
</reference>
<organism evidence="1 2">
    <name type="scientific">Schizosaccharomyces octosporus (strain yFS286)</name>
    <name type="common">Fission yeast</name>
    <name type="synonym">Octosporomyces octosporus</name>
    <dbReference type="NCBI Taxonomy" id="483514"/>
    <lineage>
        <taxon>Eukaryota</taxon>
        <taxon>Fungi</taxon>
        <taxon>Dikarya</taxon>
        <taxon>Ascomycota</taxon>
        <taxon>Taphrinomycotina</taxon>
        <taxon>Schizosaccharomycetes</taxon>
        <taxon>Schizosaccharomycetales</taxon>
        <taxon>Schizosaccharomycetaceae</taxon>
        <taxon>Schizosaccharomyces</taxon>
    </lineage>
</organism>